<evidence type="ECO:0000256" key="3">
    <source>
        <dbReference type="ARBA" id="ARBA00022737"/>
    </source>
</evidence>
<dbReference type="Pfam" id="PF01344">
    <property type="entry name" value="Kelch_1"/>
    <property type="match status" value="4"/>
</dbReference>
<dbReference type="Proteomes" id="UP000007819">
    <property type="component" value="Chromosome A3"/>
</dbReference>
<dbReference type="Gene3D" id="1.25.40.420">
    <property type="match status" value="1"/>
</dbReference>
<dbReference type="InterPro" id="IPR006652">
    <property type="entry name" value="Kelch_1"/>
</dbReference>
<dbReference type="KEGG" id="api:100163561"/>
<dbReference type="Pfam" id="PF07707">
    <property type="entry name" value="BACK"/>
    <property type="match status" value="1"/>
</dbReference>
<dbReference type="Gene3D" id="3.30.710.10">
    <property type="entry name" value="Potassium Channel Kv1.1, Chain A"/>
    <property type="match status" value="1"/>
</dbReference>
<reference evidence="7" key="1">
    <citation type="submission" date="2010-06" db="EMBL/GenBank/DDBJ databases">
        <authorList>
            <person name="Jiang H."/>
            <person name="Abraham K."/>
            <person name="Ali S."/>
            <person name="Alsbrooks S.L."/>
            <person name="Anim B.N."/>
            <person name="Anosike U.S."/>
            <person name="Attaway T."/>
            <person name="Bandaranaike D.P."/>
            <person name="Battles P.K."/>
            <person name="Bell S.N."/>
            <person name="Bell A.V."/>
            <person name="Beltran B."/>
            <person name="Bickham C."/>
            <person name="Bustamante Y."/>
            <person name="Caleb T."/>
            <person name="Canada A."/>
            <person name="Cardenas V."/>
            <person name="Carter K."/>
            <person name="Chacko J."/>
            <person name="Chandrabose M.N."/>
            <person name="Chavez D."/>
            <person name="Chavez A."/>
            <person name="Chen L."/>
            <person name="Chu H.-S."/>
            <person name="Claassen K.J."/>
            <person name="Cockrell R."/>
            <person name="Collins M."/>
            <person name="Cooper J.A."/>
            <person name="Cree A."/>
            <person name="Curry S.M."/>
            <person name="Da Y."/>
            <person name="Dao M.D."/>
            <person name="Das B."/>
            <person name="Davila M.-L."/>
            <person name="Davy-Carroll L."/>
            <person name="Denson S."/>
            <person name="Dinh H."/>
            <person name="Ebong V.E."/>
            <person name="Edwards J.R."/>
            <person name="Egan A."/>
            <person name="El-Daye J."/>
            <person name="Escobedo L."/>
            <person name="Fernandez S."/>
            <person name="Fernando P.R."/>
            <person name="Flagg N."/>
            <person name="Forbes L.D."/>
            <person name="Fowler R.G."/>
            <person name="Fu Q."/>
            <person name="Gabisi R.A."/>
            <person name="Ganer J."/>
            <person name="Garbino Pronczuk A."/>
            <person name="Garcia R.M."/>
            <person name="Garner T."/>
            <person name="Garrett T.E."/>
            <person name="Gonzalez D.A."/>
            <person name="Hamid H."/>
            <person name="Hawkins E.S."/>
            <person name="Hirani K."/>
            <person name="Hogues M.E."/>
            <person name="Hollins B."/>
            <person name="Hsiao C.-H."/>
            <person name="Jabil R."/>
            <person name="James M.L."/>
            <person name="Jhangiani S.N."/>
            <person name="Johnson B."/>
            <person name="Johnson Q."/>
            <person name="Joshi V."/>
            <person name="Kalu J.B."/>
            <person name="Kam C."/>
            <person name="Kashfia A."/>
            <person name="Keebler J."/>
            <person name="Kisamo H."/>
            <person name="Kovar C.L."/>
            <person name="Lago L.A."/>
            <person name="Lai C.-Y."/>
            <person name="Laidlaw J."/>
            <person name="Lara F."/>
            <person name="Le T.-K."/>
            <person name="Lee S.L."/>
            <person name="Legall F.H."/>
            <person name="Lemon S.J."/>
            <person name="Lewis L.R."/>
            <person name="Li B."/>
            <person name="Liu Y."/>
            <person name="Liu Y.-S."/>
            <person name="Lopez J."/>
            <person name="Lozado R.J."/>
            <person name="Lu J."/>
            <person name="Madu R.C."/>
            <person name="Maheshwari M."/>
            <person name="Maheshwari R."/>
            <person name="Malloy K."/>
            <person name="Martinez E."/>
            <person name="Mathew T."/>
            <person name="Mercado I.C."/>
            <person name="Mercado C."/>
            <person name="Meyer B."/>
            <person name="Montgomery K."/>
            <person name="Morgan M.B."/>
            <person name="Munidasa M."/>
            <person name="Nazareth L.V."/>
            <person name="Nelson J."/>
            <person name="Ng B.M."/>
            <person name="Nguyen N.B."/>
            <person name="Nguyen P.Q."/>
            <person name="Nguyen T."/>
            <person name="Obregon M."/>
            <person name="Okwuonu G.O."/>
            <person name="Onwere C.G."/>
            <person name="Orozco G."/>
            <person name="Parra A."/>
            <person name="Patel S."/>
            <person name="Patil S."/>
            <person name="Perez A."/>
            <person name="Perez Y."/>
            <person name="Pham C."/>
            <person name="Primus E.L."/>
            <person name="Pu L.-L."/>
            <person name="Puazo M."/>
            <person name="Qin X."/>
            <person name="Quiroz J.B."/>
            <person name="Reese J."/>
            <person name="Richards S."/>
            <person name="Rives C.M."/>
            <person name="Robberts R."/>
            <person name="Ruiz S.J."/>
            <person name="Ruiz M.J."/>
            <person name="Santibanez J."/>
            <person name="Schneider B.W."/>
            <person name="Sisson I."/>
            <person name="Smith M."/>
            <person name="Sodergren E."/>
            <person name="Song X.-Z."/>
            <person name="Song B.B."/>
            <person name="Summersgill H."/>
            <person name="Thelus R."/>
            <person name="Thornton R.D."/>
            <person name="Trejos Z.Y."/>
            <person name="Usmani K."/>
            <person name="Vattathil S."/>
            <person name="Villasana D."/>
            <person name="Walker D.L."/>
            <person name="Wang S."/>
            <person name="Wang K."/>
            <person name="White C.S."/>
            <person name="Williams A.C."/>
            <person name="Williamson J."/>
            <person name="Wilson K."/>
            <person name="Woghiren I.O."/>
            <person name="Woodworth J.R."/>
            <person name="Worley K.C."/>
            <person name="Wright R.A."/>
            <person name="Wu W."/>
            <person name="Young L."/>
            <person name="Zhang L."/>
            <person name="Zhang J."/>
            <person name="Zhu Y."/>
            <person name="Muzny D.M."/>
            <person name="Weinstock G."/>
            <person name="Gibbs R.A."/>
        </authorList>
    </citation>
    <scope>NUCLEOTIDE SEQUENCE [LARGE SCALE GENOMIC DNA]</scope>
    <source>
        <strain evidence="7">LSR1</strain>
    </source>
</reference>
<keyword evidence="3" id="KW-0677">Repeat</keyword>
<dbReference type="SUPFAM" id="SSF54695">
    <property type="entry name" value="POZ domain"/>
    <property type="match status" value="1"/>
</dbReference>
<dbReference type="SUPFAM" id="SSF50965">
    <property type="entry name" value="Galactose oxidase, central domain"/>
    <property type="match status" value="1"/>
</dbReference>
<dbReference type="PANTHER" id="PTHR45632">
    <property type="entry name" value="LD33804P"/>
    <property type="match status" value="1"/>
</dbReference>
<evidence type="ECO:0000256" key="1">
    <source>
        <dbReference type="ARBA" id="ARBA00013699"/>
    </source>
</evidence>
<comment type="function">
    <text evidence="4">Probable substrate-specific adapter of an E3 ubiquitin-protein ligase complex which mediates the ubiquitination and subsequent proteasomal degradation of target proteins. May have a role in synapse differentiation and growth.</text>
</comment>
<dbReference type="RefSeq" id="XP_008182899.1">
    <property type="nucleotide sequence ID" value="XM_008184677.2"/>
</dbReference>
<reference evidence="6" key="2">
    <citation type="submission" date="2022-06" db="UniProtKB">
        <authorList>
            <consortium name="EnsemblMetazoa"/>
        </authorList>
    </citation>
    <scope>IDENTIFICATION</scope>
</reference>
<keyword evidence="2" id="KW-0880">Kelch repeat</keyword>
<dbReference type="PIRSF" id="PIRSF037037">
    <property type="entry name" value="Kelch-like_protein_gigaxonin"/>
    <property type="match status" value="1"/>
</dbReference>
<name>A0A8R2B5V2_ACYPI</name>
<dbReference type="OrthoDB" id="6591315at2759"/>
<accession>A0A8R2B5V2</accession>
<dbReference type="Pfam" id="PF00651">
    <property type="entry name" value="BTB"/>
    <property type="match status" value="1"/>
</dbReference>
<proteinExistence type="predicted"/>
<dbReference type="GeneID" id="100163561"/>
<feature type="domain" description="BTB" evidence="5">
    <location>
        <begin position="54"/>
        <end position="123"/>
    </location>
</feature>
<dbReference type="AlphaFoldDB" id="A0A8R2B5V2"/>
<dbReference type="PROSITE" id="PS50097">
    <property type="entry name" value="BTB"/>
    <property type="match status" value="1"/>
</dbReference>
<protein>
    <recommendedName>
        <fullName evidence="1">Kelch-like protein diablo</fullName>
    </recommendedName>
</protein>
<dbReference type="PANTHER" id="PTHR45632:SF3">
    <property type="entry name" value="KELCH-LIKE PROTEIN 32"/>
    <property type="match status" value="1"/>
</dbReference>
<keyword evidence="7" id="KW-1185">Reference proteome</keyword>
<dbReference type="SMART" id="SM00225">
    <property type="entry name" value="BTB"/>
    <property type="match status" value="1"/>
</dbReference>
<dbReference type="SMART" id="SM00875">
    <property type="entry name" value="BACK"/>
    <property type="match status" value="1"/>
</dbReference>
<dbReference type="InterPro" id="IPR015915">
    <property type="entry name" value="Kelch-typ_b-propeller"/>
</dbReference>
<dbReference type="SMART" id="SM00612">
    <property type="entry name" value="Kelch"/>
    <property type="match status" value="4"/>
</dbReference>
<dbReference type="EnsemblMetazoa" id="XM_008184677.3">
    <property type="protein sequence ID" value="XP_008182899.1"/>
    <property type="gene ID" value="LOC100163561"/>
</dbReference>
<dbReference type="InterPro" id="IPR011705">
    <property type="entry name" value="BACK"/>
</dbReference>
<evidence type="ECO:0000256" key="4">
    <source>
        <dbReference type="ARBA" id="ARBA00043912"/>
    </source>
</evidence>
<sequence length="592" mass="68888">MDISMETSTRETIPLSSNRYPDDDTEIALTSKSLKYKGKNEPYPNLMQLDECTMDVSLVVNNQKLNAHKIVLASNSAYFDRMFDSYFKERFQDKIEINITDVSFEILSTLVQFFYTSEIYITENNVQDLLISSSIFLLDEVQTACVNYIKKIIDAENCINMKDFANTLGLNDLYSICMTYIINNFRLVANSKEFMKTNYDEIMLLIKNDDLFAKEDMVYDVVMNWIKYDPATRSKYSSELLWYVRLPLVLNTYQGVIKVHEYQGAKINELSSFRMEHRRPFRKGILVISHYPFESTPEWYDAAYDQWQNCICENCLCKTFQYRLLPPRTLCTVILLDDGRLFAAGGSRYGTGMRSTYLFDLKTHKWISFMDMHFERLRPFIVQLGSYVYVIGGCTSEKQDASAIECFDLLKKQWFVINCEIDLIETFKNNNYVACVKGLIYIIGINEAGYYDSHNHKWKYIDPIPEFNTGSAVCTLNGNIYIIGGQRLENCYKSVWAYCTLTEEWVSLSELNYARSFSGAVAMNGNIYVFGGKMMNTTYSNTFEIYDPHDNKWVISHAYMKKDRCHIDAMVIEKNSELFKKVFEEATNTIIH</sequence>
<evidence type="ECO:0000313" key="7">
    <source>
        <dbReference type="Proteomes" id="UP000007819"/>
    </source>
</evidence>
<evidence type="ECO:0000256" key="2">
    <source>
        <dbReference type="ARBA" id="ARBA00022441"/>
    </source>
</evidence>
<evidence type="ECO:0000259" key="5">
    <source>
        <dbReference type="PROSITE" id="PS50097"/>
    </source>
</evidence>
<dbReference type="GO" id="GO:0003779">
    <property type="term" value="F:actin binding"/>
    <property type="evidence" value="ECO:0007669"/>
    <property type="project" value="UniProtKB-KW"/>
</dbReference>
<dbReference type="Gene3D" id="2.120.10.80">
    <property type="entry name" value="Kelch-type beta propeller"/>
    <property type="match status" value="2"/>
</dbReference>
<dbReference type="InterPro" id="IPR011043">
    <property type="entry name" value="Gal_Oxase/kelch_b-propeller"/>
</dbReference>
<dbReference type="InterPro" id="IPR000210">
    <property type="entry name" value="BTB/POZ_dom"/>
</dbReference>
<dbReference type="InterPro" id="IPR017096">
    <property type="entry name" value="BTB-kelch_protein"/>
</dbReference>
<dbReference type="InterPro" id="IPR011333">
    <property type="entry name" value="SKP1/BTB/POZ_sf"/>
</dbReference>
<organism evidence="6 7">
    <name type="scientific">Acyrthosiphon pisum</name>
    <name type="common">Pea aphid</name>
    <dbReference type="NCBI Taxonomy" id="7029"/>
    <lineage>
        <taxon>Eukaryota</taxon>
        <taxon>Metazoa</taxon>
        <taxon>Ecdysozoa</taxon>
        <taxon>Arthropoda</taxon>
        <taxon>Hexapoda</taxon>
        <taxon>Insecta</taxon>
        <taxon>Pterygota</taxon>
        <taxon>Neoptera</taxon>
        <taxon>Paraneoptera</taxon>
        <taxon>Hemiptera</taxon>
        <taxon>Sternorrhyncha</taxon>
        <taxon>Aphidomorpha</taxon>
        <taxon>Aphidoidea</taxon>
        <taxon>Aphididae</taxon>
        <taxon>Macrosiphini</taxon>
        <taxon>Acyrthosiphon</taxon>
    </lineage>
</organism>
<evidence type="ECO:0000313" key="6">
    <source>
        <dbReference type="EnsemblMetazoa" id="XP_008182899.1"/>
    </source>
</evidence>